<evidence type="ECO:0000256" key="1">
    <source>
        <dbReference type="ARBA" id="ARBA00025483"/>
    </source>
</evidence>
<evidence type="ECO:0000313" key="5">
    <source>
        <dbReference type="Proteomes" id="UP000184609"/>
    </source>
</evidence>
<dbReference type="GO" id="GO:0005829">
    <property type="term" value="C:cytosol"/>
    <property type="evidence" value="ECO:0007669"/>
    <property type="project" value="TreeGrafter"/>
</dbReference>
<dbReference type="GO" id="GO:0003677">
    <property type="term" value="F:DNA binding"/>
    <property type="evidence" value="ECO:0007669"/>
    <property type="project" value="InterPro"/>
</dbReference>
<name>A0A1M7Z3M6_9BACT</name>
<dbReference type="InterPro" id="IPR006054">
    <property type="entry name" value="DnaQ"/>
</dbReference>
<dbReference type="Proteomes" id="UP000184609">
    <property type="component" value="Unassembled WGS sequence"/>
</dbReference>
<dbReference type="STRING" id="1073327.SAMN04488108_0068"/>
<comment type="subunit">
    <text evidence="2">DNA polymerase III contains a core (composed of alpha, epsilon and theta chains) that associates with a tau subunit. This core dimerizes to form the POLIII' complex. PolIII' associates with the gamma complex (composed of gamma, delta, delta', psi and chi chains) and with the beta chain to form the complete DNA polymerase III complex.</text>
</comment>
<gene>
    <name evidence="4" type="ORF">SAMN04488108_0068</name>
</gene>
<dbReference type="NCBIfam" id="TIGR00573">
    <property type="entry name" value="dnaq"/>
    <property type="match status" value="1"/>
</dbReference>
<dbReference type="GO" id="GO:0003887">
    <property type="term" value="F:DNA-directed DNA polymerase activity"/>
    <property type="evidence" value="ECO:0007669"/>
    <property type="project" value="InterPro"/>
</dbReference>
<dbReference type="Gene3D" id="3.40.1440.10">
    <property type="entry name" value="GIY-YIG endonuclease"/>
    <property type="match status" value="1"/>
</dbReference>
<evidence type="ECO:0000313" key="4">
    <source>
        <dbReference type="EMBL" id="SHO59432.1"/>
    </source>
</evidence>
<organism evidence="4 5">
    <name type="scientific">Algoriphagus zhangzhouensis</name>
    <dbReference type="NCBI Taxonomy" id="1073327"/>
    <lineage>
        <taxon>Bacteria</taxon>
        <taxon>Pseudomonadati</taxon>
        <taxon>Bacteroidota</taxon>
        <taxon>Cytophagia</taxon>
        <taxon>Cytophagales</taxon>
        <taxon>Cyclobacteriaceae</taxon>
        <taxon>Algoriphagus</taxon>
    </lineage>
</organism>
<sequence length="459" mass="52215">MEYAIVDIETTGGNFRNGGITEIAVVIHDGESIVQEYQTLINPEQSIPAYITGLTGIDNEMVADAPTFEEIAEELIELLEGRVFVAHSVNFDYGFIREFFSRVDYEFKPAKLCTVRLSRKAFPGQRSYSLGRICEQLDIPILARHRAMGDAKATAILFDKVLKGHSDVISSSLKRNSGESFLPPNFSLSKFREIPKACGVYYMLNDKGKVIYVGKAINIQERFKGHFSGQSHPHLKQQLKAEVFDLKWQLTGTEFMALMVETLEIKRIWPKYNAALKLPRTLWGLFSYQDGNGYTRFQIAKMNKSLQPLETFFSSDEAKEYLKTGINTYELCPKLCGLRKVNCKVIQDSSCLGACASEEKPKEYNSRAQDFIQKIKESKGGLKIEFPGREEEEKAICIFEAGMLTEYGFVKNDDEPLERVRPYPETSYLLKQFFHQIDPEQIQVIAPRKGPQTVLSFDF</sequence>
<dbReference type="FunFam" id="3.30.420.10:FF:000045">
    <property type="entry name" value="3'-5' exonuclease DinG"/>
    <property type="match status" value="1"/>
</dbReference>
<dbReference type="GO" id="GO:0006289">
    <property type="term" value="P:nucleotide-excision repair"/>
    <property type="evidence" value="ECO:0007669"/>
    <property type="project" value="InterPro"/>
</dbReference>
<dbReference type="CDD" id="cd06127">
    <property type="entry name" value="DEDDh"/>
    <property type="match status" value="1"/>
</dbReference>
<dbReference type="SMART" id="SM00479">
    <property type="entry name" value="EXOIII"/>
    <property type="match status" value="1"/>
</dbReference>
<dbReference type="CDD" id="cd10434">
    <property type="entry name" value="GIY-YIG_UvrC_Cho"/>
    <property type="match status" value="1"/>
</dbReference>
<keyword evidence="5" id="KW-1185">Reference proteome</keyword>
<accession>A0A1M7Z3M6</accession>
<dbReference type="SMART" id="SM00465">
    <property type="entry name" value="GIYc"/>
    <property type="match status" value="1"/>
</dbReference>
<dbReference type="PANTHER" id="PTHR30231">
    <property type="entry name" value="DNA POLYMERASE III SUBUNIT EPSILON"/>
    <property type="match status" value="1"/>
</dbReference>
<dbReference type="InterPro" id="IPR012337">
    <property type="entry name" value="RNaseH-like_sf"/>
</dbReference>
<dbReference type="RefSeq" id="WP_073569770.1">
    <property type="nucleotide sequence ID" value="NZ_FRXN01000001.1"/>
</dbReference>
<evidence type="ECO:0000256" key="2">
    <source>
        <dbReference type="ARBA" id="ARBA00026073"/>
    </source>
</evidence>
<dbReference type="GO" id="GO:0008408">
    <property type="term" value="F:3'-5' exonuclease activity"/>
    <property type="evidence" value="ECO:0007669"/>
    <property type="project" value="TreeGrafter"/>
</dbReference>
<dbReference type="InterPro" id="IPR036397">
    <property type="entry name" value="RNaseH_sf"/>
</dbReference>
<dbReference type="PROSITE" id="PS50164">
    <property type="entry name" value="GIY_YIG"/>
    <property type="match status" value="1"/>
</dbReference>
<dbReference type="Gene3D" id="3.30.420.10">
    <property type="entry name" value="Ribonuclease H-like superfamily/Ribonuclease H"/>
    <property type="match status" value="1"/>
</dbReference>
<reference evidence="5" key="1">
    <citation type="submission" date="2016-12" db="EMBL/GenBank/DDBJ databases">
        <authorList>
            <person name="Varghese N."/>
            <person name="Submissions S."/>
        </authorList>
    </citation>
    <scope>NUCLEOTIDE SEQUENCE [LARGE SCALE GENOMIC DNA]</scope>
    <source>
        <strain evidence="5">DSM 25035</strain>
    </source>
</reference>
<proteinExistence type="predicted"/>
<dbReference type="EMBL" id="FRXN01000001">
    <property type="protein sequence ID" value="SHO59432.1"/>
    <property type="molecule type" value="Genomic_DNA"/>
</dbReference>
<protein>
    <submittedName>
        <fullName evidence="4">DNA polymerase-3 subunit epsilon</fullName>
    </submittedName>
</protein>
<dbReference type="InterPro" id="IPR000305">
    <property type="entry name" value="GIY-YIG_endonuc"/>
</dbReference>
<dbReference type="InterPro" id="IPR035901">
    <property type="entry name" value="GIY-YIG_endonuc_sf"/>
</dbReference>
<evidence type="ECO:0000259" key="3">
    <source>
        <dbReference type="PROSITE" id="PS50164"/>
    </source>
</evidence>
<feature type="domain" description="GIY-YIG" evidence="3">
    <location>
        <begin position="196"/>
        <end position="274"/>
    </location>
</feature>
<dbReference type="InterPro" id="IPR047296">
    <property type="entry name" value="GIY-YIG_UvrC_Cho"/>
</dbReference>
<dbReference type="InterPro" id="IPR013520">
    <property type="entry name" value="Ribonucl_H"/>
</dbReference>
<dbReference type="SUPFAM" id="SSF53098">
    <property type="entry name" value="Ribonuclease H-like"/>
    <property type="match status" value="1"/>
</dbReference>
<dbReference type="PANTHER" id="PTHR30231:SF41">
    <property type="entry name" value="DNA POLYMERASE III SUBUNIT EPSILON"/>
    <property type="match status" value="1"/>
</dbReference>
<dbReference type="Pfam" id="PF00929">
    <property type="entry name" value="RNase_T"/>
    <property type="match status" value="1"/>
</dbReference>
<dbReference type="OrthoDB" id="9803913at2"/>
<dbReference type="SUPFAM" id="SSF82771">
    <property type="entry name" value="GIY-YIG endonuclease"/>
    <property type="match status" value="1"/>
</dbReference>
<dbReference type="AlphaFoldDB" id="A0A1M7Z3M6"/>
<comment type="function">
    <text evidence="1">DNA polymerase III is a complex, multichain enzyme responsible for most of the replicative synthesis in bacteria. The epsilon subunit contain the editing function and is a proofreading 3'-5' exonuclease.</text>
</comment>
<dbReference type="GO" id="GO:0045004">
    <property type="term" value="P:DNA replication proofreading"/>
    <property type="evidence" value="ECO:0007669"/>
    <property type="project" value="TreeGrafter"/>
</dbReference>
<dbReference type="Pfam" id="PF01541">
    <property type="entry name" value="GIY-YIG"/>
    <property type="match status" value="1"/>
</dbReference>